<dbReference type="AlphaFoldDB" id="A0A8H7VHF2"/>
<organism evidence="2 3">
    <name type="scientific">Circinella minor</name>
    <dbReference type="NCBI Taxonomy" id="1195481"/>
    <lineage>
        <taxon>Eukaryota</taxon>
        <taxon>Fungi</taxon>
        <taxon>Fungi incertae sedis</taxon>
        <taxon>Mucoromycota</taxon>
        <taxon>Mucoromycotina</taxon>
        <taxon>Mucoromycetes</taxon>
        <taxon>Mucorales</taxon>
        <taxon>Lichtheimiaceae</taxon>
        <taxon>Circinella</taxon>
    </lineage>
</organism>
<evidence type="ECO:0000256" key="1">
    <source>
        <dbReference type="SAM" id="MobiDB-lite"/>
    </source>
</evidence>
<evidence type="ECO:0000313" key="2">
    <source>
        <dbReference type="EMBL" id="KAG2216608.1"/>
    </source>
</evidence>
<protein>
    <submittedName>
        <fullName evidence="2">Uncharacterized protein</fullName>
    </submittedName>
</protein>
<keyword evidence="3" id="KW-1185">Reference proteome</keyword>
<sequence length="101" mass="11012">MPTVGEHIAAREQRNAERRVAVEQENAQHRALEMEDRIHALEAQNAGLVSRVEAMGDVIARQVMAQQVAPSVVNQVGTAIPVPSIPVGRVPTVSVRKLINF</sequence>
<gene>
    <name evidence="2" type="ORF">INT45_009573</name>
</gene>
<name>A0A8H7VHF2_9FUNG</name>
<reference evidence="2 3" key="1">
    <citation type="submission" date="2020-12" db="EMBL/GenBank/DDBJ databases">
        <title>Metabolic potential, ecology and presence of endohyphal bacteria is reflected in genomic diversity of Mucoromycotina.</title>
        <authorList>
            <person name="Muszewska A."/>
            <person name="Okrasinska A."/>
            <person name="Steczkiewicz K."/>
            <person name="Drgas O."/>
            <person name="Orlowska M."/>
            <person name="Perlinska-Lenart U."/>
            <person name="Aleksandrzak-Piekarczyk T."/>
            <person name="Szatraj K."/>
            <person name="Zielenkiewicz U."/>
            <person name="Pilsyk S."/>
            <person name="Malc E."/>
            <person name="Mieczkowski P."/>
            <person name="Kruszewska J.S."/>
            <person name="Biernat P."/>
            <person name="Pawlowska J."/>
        </authorList>
    </citation>
    <scope>NUCLEOTIDE SEQUENCE [LARGE SCALE GENOMIC DNA]</scope>
    <source>
        <strain evidence="2 3">CBS 142.35</strain>
    </source>
</reference>
<dbReference type="Proteomes" id="UP000646827">
    <property type="component" value="Unassembled WGS sequence"/>
</dbReference>
<feature type="compositionally biased region" description="Basic and acidic residues" evidence="1">
    <location>
        <begin position="8"/>
        <end position="27"/>
    </location>
</feature>
<dbReference type="EMBL" id="JAEPRB010000382">
    <property type="protein sequence ID" value="KAG2216608.1"/>
    <property type="molecule type" value="Genomic_DNA"/>
</dbReference>
<feature type="region of interest" description="Disordered" evidence="1">
    <location>
        <begin position="1"/>
        <end position="27"/>
    </location>
</feature>
<comment type="caution">
    <text evidence="2">The sequence shown here is derived from an EMBL/GenBank/DDBJ whole genome shotgun (WGS) entry which is preliminary data.</text>
</comment>
<evidence type="ECO:0000313" key="3">
    <source>
        <dbReference type="Proteomes" id="UP000646827"/>
    </source>
</evidence>
<accession>A0A8H7VHF2</accession>
<proteinExistence type="predicted"/>